<keyword evidence="3" id="KW-1185">Reference proteome</keyword>
<gene>
    <name evidence="2" type="ORF">Pcinc_006251</name>
</gene>
<evidence type="ECO:0000313" key="2">
    <source>
        <dbReference type="EMBL" id="KAK3889685.1"/>
    </source>
</evidence>
<dbReference type="Proteomes" id="UP001286313">
    <property type="component" value="Unassembled WGS sequence"/>
</dbReference>
<protein>
    <submittedName>
        <fullName evidence="2">Uncharacterized protein</fullName>
    </submittedName>
</protein>
<evidence type="ECO:0000313" key="3">
    <source>
        <dbReference type="Proteomes" id="UP001286313"/>
    </source>
</evidence>
<proteinExistence type="predicted"/>
<feature type="region of interest" description="Disordered" evidence="1">
    <location>
        <begin position="101"/>
        <end position="121"/>
    </location>
</feature>
<comment type="caution">
    <text evidence="2">The sequence shown here is derived from an EMBL/GenBank/DDBJ whole genome shotgun (WGS) entry which is preliminary data.</text>
</comment>
<dbReference type="AlphaFoldDB" id="A0AAE1GD52"/>
<feature type="compositionally biased region" description="Polar residues" evidence="1">
    <location>
        <begin position="101"/>
        <end position="110"/>
    </location>
</feature>
<organism evidence="2 3">
    <name type="scientific">Petrolisthes cinctipes</name>
    <name type="common">Flat porcelain crab</name>
    <dbReference type="NCBI Taxonomy" id="88211"/>
    <lineage>
        <taxon>Eukaryota</taxon>
        <taxon>Metazoa</taxon>
        <taxon>Ecdysozoa</taxon>
        <taxon>Arthropoda</taxon>
        <taxon>Crustacea</taxon>
        <taxon>Multicrustacea</taxon>
        <taxon>Malacostraca</taxon>
        <taxon>Eumalacostraca</taxon>
        <taxon>Eucarida</taxon>
        <taxon>Decapoda</taxon>
        <taxon>Pleocyemata</taxon>
        <taxon>Anomura</taxon>
        <taxon>Galatheoidea</taxon>
        <taxon>Porcellanidae</taxon>
        <taxon>Petrolisthes</taxon>
    </lineage>
</organism>
<name>A0AAE1GD52_PETCI</name>
<reference evidence="2" key="1">
    <citation type="submission" date="2023-10" db="EMBL/GenBank/DDBJ databases">
        <title>Genome assemblies of two species of porcelain crab, Petrolisthes cinctipes and Petrolisthes manimaculis (Anomura: Porcellanidae).</title>
        <authorList>
            <person name="Angst P."/>
        </authorList>
    </citation>
    <scope>NUCLEOTIDE SEQUENCE</scope>
    <source>
        <strain evidence="2">PB745_01</strain>
        <tissue evidence="2">Gill</tissue>
    </source>
</reference>
<dbReference type="EMBL" id="JAWQEG010000464">
    <property type="protein sequence ID" value="KAK3889685.1"/>
    <property type="molecule type" value="Genomic_DNA"/>
</dbReference>
<evidence type="ECO:0000256" key="1">
    <source>
        <dbReference type="SAM" id="MobiDB-lite"/>
    </source>
</evidence>
<sequence>MNSPPLPTPPTPINTIIPTHTGTSHLISPFHFPNPLYTTHLNLHTSHSLPHGYIPLTTPSHPSPITSPTLTSPSNPLHTTHLNPHTLPHLTCPTISFSHPTHSHSNQFSQPTPPTLTSHPLSYHYIPRTSPF</sequence>
<accession>A0AAE1GD52</accession>